<feature type="region of interest" description="Disordered" evidence="1">
    <location>
        <begin position="870"/>
        <end position="918"/>
    </location>
</feature>
<evidence type="ECO:0000313" key="2">
    <source>
        <dbReference type="EMBL" id="CAI3998307.1"/>
    </source>
</evidence>
<proteinExistence type="predicted"/>
<organism evidence="2">
    <name type="scientific">Cladocopium goreaui</name>
    <dbReference type="NCBI Taxonomy" id="2562237"/>
    <lineage>
        <taxon>Eukaryota</taxon>
        <taxon>Sar</taxon>
        <taxon>Alveolata</taxon>
        <taxon>Dinophyceae</taxon>
        <taxon>Suessiales</taxon>
        <taxon>Symbiodiniaceae</taxon>
        <taxon>Cladocopium</taxon>
    </lineage>
</organism>
<keyword evidence="4" id="KW-1185">Reference proteome</keyword>
<sequence>MAKSKGKVKAKAAAAVPVKNDQEDIAQGNEFHSGLLTRVHEAIKEISNHPVFDAIGTAKPLTIAQGGRQMPFDQKMALKALEQGNNSGYKCGGNLFWHNLVWLAEHRIPLNEGQIKQIQSFSLPPLDPPPNFPYVVTVAVDAVDDASLTPDGHWHRLSPAEPVFALLFSICEAVTKGDEAILKNWRRVLLTVDFEFFAIPDGEMRYWKAVNLREKAVELGQSVRLSLRQRIFDVAGFKKAKEDSSGTQLAAKKVASLYSQHVKLASGQEALSETFIDCACTIFKRIFSVPRCQKILEEADMIFLGTTNPWNKSIYSLQGLLDRAQSSDNIAYALEGMMDGYCMGYLTLNDFSPSRIRDYRSSYVEVLKLKKQVCKFLLGEFLTKLSLPSSWTKELREKMKDFKAFRSFYAPYQNAQADSAWLLGCPESVTAFCDCIDKLIYSDSFDGRFRDCVKTKSQVEDFMAYPSIAQEVKEVEKLARQEAEPEKQPSAASAAADNAEGFDDVDDDIQEEPAETAGPDSSSGMPEEEKQQWRQHMLKLLRTHVRFVPDKKTEQELATLQARCSSTSMQNALASLRQRPDLRTPPLREALYQRLVRCLLQARAAEEASPTLQSGDVALLLDAGKPGLKSKILNPWKEGTTKEGNKKGEDDDDEAEDEEDDDDGKPTLTVDTISLQYTEESLAQRKRRIKGSFTLKQLETAYILANHRLKLPCRDRKHYPGTSAGDVISGVALPALASEWAVEWKDKKEMLTKRHVIAVGGKTEEAKDEPKQVDRLKNKQEPFCFWGSPLELYEEYLHTFFAKMVLDLTPSDAKFAFACLRNRVGYVGLAFSQFHAEKMEERLLQLVEKEMLDSNSPLYSIAYSKALKGGAADSASPQNSNEDAGGCEDEDADEDQEEQEQEEEAIWDPLNDGEENIG</sequence>
<gene>
    <name evidence="2" type="ORF">C1SCF055_LOCUS24619</name>
</gene>
<feature type="compositionally biased region" description="Acidic residues" evidence="1">
    <location>
        <begin position="650"/>
        <end position="663"/>
    </location>
</feature>
<reference evidence="3" key="2">
    <citation type="submission" date="2024-04" db="EMBL/GenBank/DDBJ databases">
        <authorList>
            <person name="Chen Y."/>
            <person name="Shah S."/>
            <person name="Dougan E. K."/>
            <person name="Thang M."/>
            <person name="Chan C."/>
        </authorList>
    </citation>
    <scope>NUCLEOTIDE SEQUENCE [LARGE SCALE GENOMIC DNA]</scope>
</reference>
<feature type="region of interest" description="Disordered" evidence="1">
    <location>
        <begin position="631"/>
        <end position="672"/>
    </location>
</feature>
<dbReference type="AlphaFoldDB" id="A0A9P1CWE7"/>
<accession>A0A9P1CWE7</accession>
<reference evidence="2" key="1">
    <citation type="submission" date="2022-10" db="EMBL/GenBank/DDBJ databases">
        <authorList>
            <person name="Chen Y."/>
            <person name="Dougan E. K."/>
            <person name="Chan C."/>
            <person name="Rhodes N."/>
            <person name="Thang M."/>
        </authorList>
    </citation>
    <scope>NUCLEOTIDE SEQUENCE</scope>
</reference>
<dbReference type="EMBL" id="CAMXCT010002460">
    <property type="protein sequence ID" value="CAI3998307.1"/>
    <property type="molecule type" value="Genomic_DNA"/>
</dbReference>
<feature type="compositionally biased region" description="Acidic residues" evidence="1">
    <location>
        <begin position="885"/>
        <end position="918"/>
    </location>
</feature>
<feature type="compositionally biased region" description="Basic and acidic residues" evidence="1">
    <location>
        <begin position="476"/>
        <end position="487"/>
    </location>
</feature>
<dbReference type="Proteomes" id="UP001152797">
    <property type="component" value="Unassembled WGS sequence"/>
</dbReference>
<evidence type="ECO:0000313" key="4">
    <source>
        <dbReference type="Proteomes" id="UP001152797"/>
    </source>
</evidence>
<feature type="compositionally biased region" description="Low complexity" evidence="1">
    <location>
        <begin position="488"/>
        <end position="498"/>
    </location>
</feature>
<feature type="region of interest" description="Disordered" evidence="1">
    <location>
        <begin position="476"/>
        <end position="498"/>
    </location>
</feature>
<feature type="compositionally biased region" description="Basic and acidic residues" evidence="1">
    <location>
        <begin position="639"/>
        <end position="649"/>
    </location>
</feature>
<name>A0A9P1CWE7_9DINO</name>
<dbReference type="OrthoDB" id="434638at2759"/>
<dbReference type="EMBL" id="CAMXCT020002460">
    <property type="protein sequence ID" value="CAL1151682.1"/>
    <property type="molecule type" value="Genomic_DNA"/>
</dbReference>
<evidence type="ECO:0000313" key="3">
    <source>
        <dbReference type="EMBL" id="CAL1151682.1"/>
    </source>
</evidence>
<protein>
    <submittedName>
        <fullName evidence="2">Uncharacterized protein</fullName>
    </submittedName>
</protein>
<dbReference type="EMBL" id="CAMXCT030002460">
    <property type="protein sequence ID" value="CAL4785619.1"/>
    <property type="molecule type" value="Genomic_DNA"/>
</dbReference>
<comment type="caution">
    <text evidence="2">The sequence shown here is derived from an EMBL/GenBank/DDBJ whole genome shotgun (WGS) entry which is preliminary data.</text>
</comment>
<feature type="region of interest" description="Disordered" evidence="1">
    <location>
        <begin position="511"/>
        <end position="533"/>
    </location>
</feature>
<evidence type="ECO:0000256" key="1">
    <source>
        <dbReference type="SAM" id="MobiDB-lite"/>
    </source>
</evidence>